<evidence type="ECO:0000313" key="2">
    <source>
        <dbReference type="WBParaSite" id="JU765_v2.g18375.t1"/>
    </source>
</evidence>
<accession>A0AC34QQU7</accession>
<sequence length="94" mass="10564">MNKLFIFVVFLGLQIAFASWDGPVETVEKEEVIDSPEVSHDHDDTIHSVHTNEIKKNRVDPILITTTKIPVTENSAILTFFVSFPLIFAAIVLL</sequence>
<reference evidence="2" key="1">
    <citation type="submission" date="2022-11" db="UniProtKB">
        <authorList>
            <consortium name="WormBaseParasite"/>
        </authorList>
    </citation>
    <scope>IDENTIFICATION</scope>
</reference>
<dbReference type="Proteomes" id="UP000887576">
    <property type="component" value="Unplaced"/>
</dbReference>
<evidence type="ECO:0000313" key="1">
    <source>
        <dbReference type="Proteomes" id="UP000887576"/>
    </source>
</evidence>
<name>A0AC34QQU7_9BILA</name>
<protein>
    <submittedName>
        <fullName evidence="2">Uncharacterized protein</fullName>
    </submittedName>
</protein>
<dbReference type="WBParaSite" id="JU765_v2.g18375.t1">
    <property type="protein sequence ID" value="JU765_v2.g18375.t1"/>
    <property type="gene ID" value="JU765_v2.g18375"/>
</dbReference>
<proteinExistence type="predicted"/>
<organism evidence="1 2">
    <name type="scientific">Panagrolaimus sp. JU765</name>
    <dbReference type="NCBI Taxonomy" id="591449"/>
    <lineage>
        <taxon>Eukaryota</taxon>
        <taxon>Metazoa</taxon>
        <taxon>Ecdysozoa</taxon>
        <taxon>Nematoda</taxon>
        <taxon>Chromadorea</taxon>
        <taxon>Rhabditida</taxon>
        <taxon>Tylenchina</taxon>
        <taxon>Panagrolaimomorpha</taxon>
        <taxon>Panagrolaimoidea</taxon>
        <taxon>Panagrolaimidae</taxon>
        <taxon>Panagrolaimus</taxon>
    </lineage>
</organism>